<accession>A0A0L9TTC7</accession>
<dbReference type="EMBL" id="CM003371">
    <property type="protein sequence ID" value="KOM33662.1"/>
    <property type="molecule type" value="Genomic_DNA"/>
</dbReference>
<name>A0A0L9TTC7_PHAAN</name>
<organism evidence="2 3">
    <name type="scientific">Phaseolus angularis</name>
    <name type="common">Azuki bean</name>
    <name type="synonym">Vigna angularis</name>
    <dbReference type="NCBI Taxonomy" id="3914"/>
    <lineage>
        <taxon>Eukaryota</taxon>
        <taxon>Viridiplantae</taxon>
        <taxon>Streptophyta</taxon>
        <taxon>Embryophyta</taxon>
        <taxon>Tracheophyta</taxon>
        <taxon>Spermatophyta</taxon>
        <taxon>Magnoliopsida</taxon>
        <taxon>eudicotyledons</taxon>
        <taxon>Gunneridae</taxon>
        <taxon>Pentapetalae</taxon>
        <taxon>rosids</taxon>
        <taxon>fabids</taxon>
        <taxon>Fabales</taxon>
        <taxon>Fabaceae</taxon>
        <taxon>Papilionoideae</taxon>
        <taxon>50 kb inversion clade</taxon>
        <taxon>NPAAA clade</taxon>
        <taxon>indigoferoid/millettioid clade</taxon>
        <taxon>Phaseoleae</taxon>
        <taxon>Vigna</taxon>
    </lineage>
</organism>
<evidence type="ECO:0000313" key="2">
    <source>
        <dbReference type="EMBL" id="KOM33662.1"/>
    </source>
</evidence>
<reference evidence="3" key="1">
    <citation type="journal article" date="2015" name="Proc. Natl. Acad. Sci. U.S.A.">
        <title>Genome sequencing of adzuki bean (Vigna angularis) provides insight into high starch and low fat accumulation and domestication.</title>
        <authorList>
            <person name="Yang K."/>
            <person name="Tian Z."/>
            <person name="Chen C."/>
            <person name="Luo L."/>
            <person name="Zhao B."/>
            <person name="Wang Z."/>
            <person name="Yu L."/>
            <person name="Li Y."/>
            <person name="Sun Y."/>
            <person name="Li W."/>
            <person name="Chen Y."/>
            <person name="Li Y."/>
            <person name="Zhang Y."/>
            <person name="Ai D."/>
            <person name="Zhao J."/>
            <person name="Shang C."/>
            <person name="Ma Y."/>
            <person name="Wu B."/>
            <person name="Wang M."/>
            <person name="Gao L."/>
            <person name="Sun D."/>
            <person name="Zhang P."/>
            <person name="Guo F."/>
            <person name="Wang W."/>
            <person name="Li Y."/>
            <person name="Wang J."/>
            <person name="Varshney R.K."/>
            <person name="Wang J."/>
            <person name="Ling H.Q."/>
            <person name="Wan P."/>
        </authorList>
    </citation>
    <scope>NUCLEOTIDE SEQUENCE</scope>
    <source>
        <strain evidence="3">cv. Jingnong 6</strain>
    </source>
</reference>
<dbReference type="AlphaFoldDB" id="A0A0L9TTC7"/>
<sequence>MNQLKKKKEASNAISARSILDRFLRNHEEEWDWDLRELERRLGPSLGIREVGEHRSGSWRASKSEADTIIGLGSDPGLGRGEKGIRVWRAIMDFTAEKKESENNSSNNPENAHQTLDSSF</sequence>
<evidence type="ECO:0000256" key="1">
    <source>
        <dbReference type="SAM" id="MobiDB-lite"/>
    </source>
</evidence>
<gene>
    <name evidence="2" type="ORF">LR48_Vigan01g321800</name>
</gene>
<evidence type="ECO:0000313" key="3">
    <source>
        <dbReference type="Proteomes" id="UP000053144"/>
    </source>
</evidence>
<feature type="region of interest" description="Disordered" evidence="1">
    <location>
        <begin position="98"/>
        <end position="120"/>
    </location>
</feature>
<dbReference type="Gramene" id="KOM33662">
    <property type="protein sequence ID" value="KOM33662"/>
    <property type="gene ID" value="LR48_Vigan01g321800"/>
</dbReference>
<proteinExistence type="predicted"/>
<protein>
    <submittedName>
        <fullName evidence="2">Uncharacterized protein</fullName>
    </submittedName>
</protein>
<dbReference type="Proteomes" id="UP000053144">
    <property type="component" value="Chromosome 1"/>
</dbReference>